<dbReference type="InterPro" id="IPR006527">
    <property type="entry name" value="F-box-assoc_dom_typ1"/>
</dbReference>
<feature type="region of interest" description="Disordered" evidence="1">
    <location>
        <begin position="1"/>
        <end position="27"/>
    </location>
</feature>
<dbReference type="Proteomes" id="UP000807159">
    <property type="component" value="Chromosome 6"/>
</dbReference>
<gene>
    <name evidence="3" type="ORF">H0E87_013221</name>
</gene>
<organism evidence="3 4">
    <name type="scientific">Populus deltoides</name>
    <name type="common">Eastern poplar</name>
    <name type="synonym">Eastern cottonwood</name>
    <dbReference type="NCBI Taxonomy" id="3696"/>
    <lineage>
        <taxon>Eukaryota</taxon>
        <taxon>Viridiplantae</taxon>
        <taxon>Streptophyta</taxon>
        <taxon>Embryophyta</taxon>
        <taxon>Tracheophyta</taxon>
        <taxon>Spermatophyta</taxon>
        <taxon>Magnoliopsida</taxon>
        <taxon>eudicotyledons</taxon>
        <taxon>Gunneridae</taxon>
        <taxon>Pentapetalae</taxon>
        <taxon>rosids</taxon>
        <taxon>fabids</taxon>
        <taxon>Malpighiales</taxon>
        <taxon>Salicaceae</taxon>
        <taxon>Saliceae</taxon>
        <taxon>Populus</taxon>
    </lineage>
</organism>
<dbReference type="InterPro" id="IPR001810">
    <property type="entry name" value="F-box_dom"/>
</dbReference>
<name>A0A8T2YMB2_POPDE</name>
<keyword evidence="4" id="KW-1185">Reference proteome</keyword>
<dbReference type="SUPFAM" id="SSF81383">
    <property type="entry name" value="F-box domain"/>
    <property type="match status" value="1"/>
</dbReference>
<feature type="compositionally biased region" description="Polar residues" evidence="1">
    <location>
        <begin position="1"/>
        <end position="15"/>
    </location>
</feature>
<evidence type="ECO:0000259" key="2">
    <source>
        <dbReference type="SMART" id="SM00256"/>
    </source>
</evidence>
<dbReference type="InterPro" id="IPR017451">
    <property type="entry name" value="F-box-assoc_interact_dom"/>
</dbReference>
<dbReference type="NCBIfam" id="TIGR01640">
    <property type="entry name" value="F_box_assoc_1"/>
    <property type="match status" value="1"/>
</dbReference>
<sequence length="435" mass="48793">MTSSFPSCSQVSLNKPKQKKSSSSSSVDAVIGNNDLVTQILLRVPAKSVLKFKLVSKKWLSIISHPSFAFHHTQLNPHTTSALLLRVLFLFKEPFIYRFLSLDGKSVVNVPSNFLCFDPDNPSSTYISQSCNGLHLCYRSGIFCYIERNRSTYVFNPTTRQFSVIPSPPPGNEISLSQIQLVFDPLKSPYYKILCVSHLESTLEIYVYSSEIKIWKLSVRHEDYDISPAGLSNGVFWNGAVHWIDPAGNEFCFLVDEECLRAMPRPPLPASRELNSFRYFGESDGQLHFIGLLTGEQNPDVMNMGVNVSPDMSAGQMARSRSSNIGSQFIVVYAMDKGYSNWFVKYYLDANAIAVAYAEMMEDPTVSPCLVNGSINISSFIEGNNEEGPLLVINMPGEIISYSFKSKTFKKLFSFHPCEDHICSALQYTETLAWV</sequence>
<dbReference type="InterPro" id="IPR055290">
    <property type="entry name" value="At3g26010-like"/>
</dbReference>
<feature type="domain" description="F-box" evidence="2">
    <location>
        <begin position="32"/>
        <end position="72"/>
    </location>
</feature>
<comment type="caution">
    <text evidence="3">The sequence shown here is derived from an EMBL/GenBank/DDBJ whole genome shotgun (WGS) entry which is preliminary data.</text>
</comment>
<dbReference type="Pfam" id="PF00646">
    <property type="entry name" value="F-box"/>
    <property type="match status" value="1"/>
</dbReference>
<dbReference type="AlphaFoldDB" id="A0A8T2YMB2"/>
<dbReference type="EMBL" id="JACEGQ020000006">
    <property type="protein sequence ID" value="KAH8506314.1"/>
    <property type="molecule type" value="Genomic_DNA"/>
</dbReference>
<proteinExistence type="predicted"/>
<dbReference type="Pfam" id="PF07734">
    <property type="entry name" value="FBA_1"/>
    <property type="match status" value="1"/>
</dbReference>
<evidence type="ECO:0000313" key="3">
    <source>
        <dbReference type="EMBL" id="KAH8506314.1"/>
    </source>
</evidence>
<dbReference type="CDD" id="cd22157">
    <property type="entry name" value="F-box_AtFBW1-like"/>
    <property type="match status" value="1"/>
</dbReference>
<evidence type="ECO:0000313" key="4">
    <source>
        <dbReference type="Proteomes" id="UP000807159"/>
    </source>
</evidence>
<dbReference type="InterPro" id="IPR036047">
    <property type="entry name" value="F-box-like_dom_sf"/>
</dbReference>
<dbReference type="PANTHER" id="PTHR35546:SF115">
    <property type="entry name" value="F-BOX DOMAIN-CONTAINING PROTEIN"/>
    <property type="match status" value="1"/>
</dbReference>
<evidence type="ECO:0000256" key="1">
    <source>
        <dbReference type="SAM" id="MobiDB-lite"/>
    </source>
</evidence>
<accession>A0A8T2YMB2</accession>
<reference evidence="3" key="1">
    <citation type="journal article" date="2021" name="J. Hered.">
        <title>Genome Assembly of Salicaceae Populus deltoides (Eastern Cottonwood) I-69 Based on Nanopore Sequencing and Hi-C Technologies.</title>
        <authorList>
            <person name="Bai S."/>
            <person name="Wu H."/>
            <person name="Zhang J."/>
            <person name="Pan Z."/>
            <person name="Zhao W."/>
            <person name="Li Z."/>
            <person name="Tong C."/>
        </authorList>
    </citation>
    <scope>NUCLEOTIDE SEQUENCE</scope>
    <source>
        <tissue evidence="3">Leaf</tissue>
    </source>
</reference>
<dbReference type="PANTHER" id="PTHR35546">
    <property type="entry name" value="F-BOX PROTEIN INTERACTION DOMAIN PROTEIN-RELATED"/>
    <property type="match status" value="1"/>
</dbReference>
<dbReference type="SMART" id="SM00256">
    <property type="entry name" value="FBOX"/>
    <property type="match status" value="1"/>
</dbReference>
<protein>
    <recommendedName>
        <fullName evidence="2">F-box domain-containing protein</fullName>
    </recommendedName>
</protein>